<accession>A0AAE3WBK9</accession>
<dbReference type="Pfam" id="PF03807">
    <property type="entry name" value="F420_oxidored"/>
    <property type="match status" value="1"/>
</dbReference>
<dbReference type="SUPFAM" id="SSF51735">
    <property type="entry name" value="NAD(P)-binding Rossmann-fold domains"/>
    <property type="match status" value="1"/>
</dbReference>
<comment type="caution">
    <text evidence="3">The sequence shown here is derived from an EMBL/GenBank/DDBJ whole genome shotgun (WGS) entry which is preliminary data.</text>
</comment>
<reference evidence="3" key="1">
    <citation type="submission" date="2022-07" db="EMBL/GenBank/DDBJ databases">
        <authorList>
            <person name="Otstavnykh N."/>
            <person name="Isaeva M."/>
            <person name="Bystritskaya E."/>
        </authorList>
    </citation>
    <scope>NUCLEOTIDE SEQUENCE</scope>
    <source>
        <strain evidence="3">KCTC 52189</strain>
    </source>
</reference>
<organism evidence="3 4">
    <name type="scientific">Marimonas arenosa</name>
    <dbReference type="NCBI Taxonomy" id="1795305"/>
    <lineage>
        <taxon>Bacteria</taxon>
        <taxon>Pseudomonadati</taxon>
        <taxon>Pseudomonadota</taxon>
        <taxon>Alphaproteobacteria</taxon>
        <taxon>Rhodobacterales</taxon>
        <taxon>Paracoccaceae</taxon>
        <taxon>Marimonas</taxon>
    </lineage>
</organism>
<evidence type="ECO:0000313" key="3">
    <source>
        <dbReference type="EMBL" id="MDQ2089639.1"/>
    </source>
</evidence>
<dbReference type="Gene3D" id="3.40.50.720">
    <property type="entry name" value="NAD(P)-binding Rossmann-like Domain"/>
    <property type="match status" value="1"/>
</dbReference>
<evidence type="ECO:0000259" key="2">
    <source>
        <dbReference type="Pfam" id="PF03807"/>
    </source>
</evidence>
<evidence type="ECO:0000313" key="4">
    <source>
        <dbReference type="Proteomes" id="UP001226762"/>
    </source>
</evidence>
<dbReference type="GO" id="GO:0004735">
    <property type="term" value="F:pyrroline-5-carboxylate reductase activity"/>
    <property type="evidence" value="ECO:0007669"/>
    <property type="project" value="TreeGrafter"/>
</dbReference>
<dbReference type="InterPro" id="IPR036291">
    <property type="entry name" value="NAD(P)-bd_dom_sf"/>
</dbReference>
<dbReference type="AlphaFoldDB" id="A0AAE3WBK9"/>
<dbReference type="PANTHER" id="PTHR11645">
    <property type="entry name" value="PYRROLINE-5-CARBOXYLATE REDUCTASE"/>
    <property type="match status" value="1"/>
</dbReference>
<gene>
    <name evidence="3" type="ORF">NO357_06965</name>
</gene>
<sequence length="258" mass="26353">MKIGFIGTGTIAAAVIEGIVADGHAIWVSERSQDVSARLAARFDNLRAAGNQGVVDAAEVICLGLMADAAAEVLGALNFRADQVVFSFMAGVSLADVQAMVAPARAEAIVIPFPAIARGGSPVLCCPRSDLAEAVFGAGNQVIALTSEDDLAAYMAVQALLSPVVKLLAEGAAWAAERTGDAAGAERFLRLLVGGGLLAEPIDQDGVLAAMLDALNTPGGLNAELREHLGAAGTYDALRAGLDRLEARTKGDETGETT</sequence>
<dbReference type="Proteomes" id="UP001226762">
    <property type="component" value="Unassembled WGS sequence"/>
</dbReference>
<reference evidence="3" key="2">
    <citation type="submission" date="2023-02" db="EMBL/GenBank/DDBJ databases">
        <title>'Rhodoalgimonas zhirmunskyi' gen. nov., isolated from a red alga.</title>
        <authorList>
            <person name="Nedashkovskaya O.I."/>
            <person name="Otstavnykh N.Y."/>
            <person name="Bystritskaya E.P."/>
            <person name="Balabanova L.A."/>
            <person name="Isaeva M.P."/>
        </authorList>
    </citation>
    <scope>NUCLEOTIDE SEQUENCE</scope>
    <source>
        <strain evidence="3">KCTC 52189</strain>
    </source>
</reference>
<dbReference type="EMBL" id="JANHAX010000002">
    <property type="protein sequence ID" value="MDQ2089639.1"/>
    <property type="molecule type" value="Genomic_DNA"/>
</dbReference>
<dbReference type="PANTHER" id="PTHR11645:SF13">
    <property type="entry name" value="PYRROLINE-5-CARBOXYLATE REDUCTASE CATALYTIC N-TERMINAL DOMAIN-CONTAINING PROTEIN"/>
    <property type="match status" value="1"/>
</dbReference>
<proteinExistence type="inferred from homology"/>
<name>A0AAE3WBK9_9RHOB</name>
<dbReference type="InterPro" id="IPR028939">
    <property type="entry name" value="P5C_Rdtase_cat_N"/>
</dbReference>
<dbReference type="GO" id="GO:0055129">
    <property type="term" value="P:L-proline biosynthetic process"/>
    <property type="evidence" value="ECO:0007669"/>
    <property type="project" value="TreeGrafter"/>
</dbReference>
<comment type="similarity">
    <text evidence="1">Belongs to the pyrroline-5-carboxylate reductase family.</text>
</comment>
<keyword evidence="4" id="KW-1185">Reference proteome</keyword>
<dbReference type="RefSeq" id="WP_306734910.1">
    <property type="nucleotide sequence ID" value="NZ_JANHAX010000002.1"/>
</dbReference>
<evidence type="ECO:0000256" key="1">
    <source>
        <dbReference type="ARBA" id="ARBA00005525"/>
    </source>
</evidence>
<feature type="domain" description="Pyrroline-5-carboxylate reductase catalytic N-terminal" evidence="2">
    <location>
        <begin position="2"/>
        <end position="91"/>
    </location>
</feature>
<protein>
    <submittedName>
        <fullName evidence="3">NAD(P)-binding domain-containing protein</fullName>
    </submittedName>
</protein>